<dbReference type="Pfam" id="PF02361">
    <property type="entry name" value="CbiQ"/>
    <property type="match status" value="1"/>
</dbReference>
<evidence type="ECO:0000256" key="3">
    <source>
        <dbReference type="ARBA" id="ARBA00022692"/>
    </source>
</evidence>
<dbReference type="CDD" id="cd16914">
    <property type="entry name" value="EcfT"/>
    <property type="match status" value="1"/>
</dbReference>
<gene>
    <name evidence="7" type="primary">cbiQ</name>
    <name evidence="7" type="ORF">COX46_04250</name>
</gene>
<dbReference type="NCBIfam" id="TIGR02454">
    <property type="entry name" value="ECF_T_CbiQ"/>
    <property type="match status" value="1"/>
</dbReference>
<feature type="transmembrane region" description="Helical" evidence="6">
    <location>
        <begin position="174"/>
        <end position="191"/>
    </location>
</feature>
<dbReference type="AlphaFoldDB" id="A0A2G9YA60"/>
<dbReference type="PANTHER" id="PTHR34857">
    <property type="entry name" value="SLL0384 PROTEIN"/>
    <property type="match status" value="1"/>
</dbReference>
<accession>A0A2G9YA60</accession>
<evidence type="ECO:0000256" key="6">
    <source>
        <dbReference type="SAM" id="Phobius"/>
    </source>
</evidence>
<organism evidence="7 8">
    <name type="scientific">bacterium (Candidatus Ratteibacteria) CG23_combo_of_CG06-09_8_20_14_all_48_7</name>
    <dbReference type="NCBI Taxonomy" id="2014292"/>
    <lineage>
        <taxon>Bacteria</taxon>
        <taxon>Candidatus Ratteibacteria</taxon>
    </lineage>
</organism>
<keyword evidence="5 6" id="KW-0472">Membrane</keyword>
<feature type="transmembrane region" description="Helical" evidence="6">
    <location>
        <begin position="88"/>
        <end position="107"/>
    </location>
</feature>
<dbReference type="Proteomes" id="UP000230392">
    <property type="component" value="Unassembled WGS sequence"/>
</dbReference>
<dbReference type="InterPro" id="IPR003339">
    <property type="entry name" value="ABC/ECF_trnsptr_transmembrane"/>
</dbReference>
<dbReference type="InterPro" id="IPR051611">
    <property type="entry name" value="ECF_transporter_component"/>
</dbReference>
<keyword evidence="3 6" id="KW-0812">Transmembrane</keyword>
<feature type="transmembrane region" description="Helical" evidence="6">
    <location>
        <begin position="45"/>
        <end position="68"/>
    </location>
</feature>
<evidence type="ECO:0000313" key="7">
    <source>
        <dbReference type="EMBL" id="PIP16119.1"/>
    </source>
</evidence>
<dbReference type="InterPro" id="IPR012809">
    <property type="entry name" value="ECF_CbiQ"/>
</dbReference>
<feature type="non-terminal residue" evidence="7">
    <location>
        <position position="1"/>
    </location>
</feature>
<evidence type="ECO:0000256" key="4">
    <source>
        <dbReference type="ARBA" id="ARBA00022989"/>
    </source>
</evidence>
<keyword evidence="4 6" id="KW-1133">Transmembrane helix</keyword>
<proteinExistence type="predicted"/>
<comment type="subcellular location">
    <subcellularLocation>
        <location evidence="1">Cell membrane</location>
        <topology evidence="1">Multi-pass membrane protein</topology>
    </subcellularLocation>
</comment>
<comment type="caution">
    <text evidence="7">The sequence shown here is derived from an EMBL/GenBank/DDBJ whole genome shotgun (WGS) entry which is preliminary data.</text>
</comment>
<name>A0A2G9YA60_9BACT</name>
<keyword evidence="2" id="KW-1003">Cell membrane</keyword>
<dbReference type="EMBL" id="PCRF01000211">
    <property type="protein sequence ID" value="PIP16119.1"/>
    <property type="molecule type" value="Genomic_DNA"/>
</dbReference>
<evidence type="ECO:0000313" key="8">
    <source>
        <dbReference type="Proteomes" id="UP000230392"/>
    </source>
</evidence>
<dbReference type="PANTHER" id="PTHR34857:SF2">
    <property type="entry name" value="SLL0384 PROTEIN"/>
    <property type="match status" value="1"/>
</dbReference>
<evidence type="ECO:0000256" key="1">
    <source>
        <dbReference type="ARBA" id="ARBA00004651"/>
    </source>
</evidence>
<dbReference type="GO" id="GO:0043190">
    <property type="term" value="C:ATP-binding cassette (ABC) transporter complex"/>
    <property type="evidence" value="ECO:0007669"/>
    <property type="project" value="InterPro"/>
</dbReference>
<protein>
    <submittedName>
        <fullName evidence="7">Cobalt ECF transporter T component CbiQ</fullName>
    </submittedName>
</protein>
<evidence type="ECO:0000256" key="2">
    <source>
        <dbReference type="ARBA" id="ARBA00022475"/>
    </source>
</evidence>
<evidence type="ECO:0000256" key="5">
    <source>
        <dbReference type="ARBA" id="ARBA00023136"/>
    </source>
</evidence>
<reference evidence="7 8" key="1">
    <citation type="submission" date="2017-09" db="EMBL/GenBank/DDBJ databases">
        <title>Depth-based differentiation of microbial function through sediment-hosted aquifers and enrichment of novel symbionts in the deep terrestrial subsurface.</title>
        <authorList>
            <person name="Probst A.J."/>
            <person name="Ladd B."/>
            <person name="Jarett J.K."/>
            <person name="Geller-Mcgrath D.E."/>
            <person name="Sieber C.M."/>
            <person name="Emerson J.B."/>
            <person name="Anantharaman K."/>
            <person name="Thomas B.C."/>
            <person name="Malmstrom R."/>
            <person name="Stieglmeier M."/>
            <person name="Klingl A."/>
            <person name="Woyke T."/>
            <person name="Ryan C.M."/>
            <person name="Banfield J.F."/>
        </authorList>
    </citation>
    <scope>NUCLEOTIDE SEQUENCE [LARGE SCALE GENOMIC DNA]</scope>
    <source>
        <strain evidence="7">CG23_combo_of_CG06-09_8_20_14_all_48_7</strain>
    </source>
</reference>
<sequence length="194" mass="22364">LNIKNLLNRLLGVNAFIFLLWIFLPFSYPGDAIFYIGPLKATREGLLYVLSITLKANAIVIATIAILGTSELFSLAHALVHFKVPKKLIHLFFFFYRYISVLHEEYVRLKRSITIRAFQPRTNMHTYRTYAYLVGMLIVRSYDRSQRIYQAMLCRGFKGKFPIMSHFEAKKGDVLFGLVMALMIFIIGLASRNG</sequence>
<dbReference type="GO" id="GO:0006824">
    <property type="term" value="P:cobalt ion transport"/>
    <property type="evidence" value="ECO:0007669"/>
    <property type="project" value="InterPro"/>
</dbReference>